<accession>A0A084GH61</accession>
<keyword evidence="3" id="KW-1185">Reference proteome</keyword>
<sequence length="245" mass="27989">MKLAYGPSKLSMTSKSPAQRFIPEPRHRPPFRKLPPEAMRRLLWLKHLNAYYPMLGPIEGESHMPNAADSAGRTLGRHKRSDDTEIPVVFEWIPSVPEGLIISLTQSRTELATNRICQRPDEVRTLRLLGYFLTDGPRAALIYDLNYVPTNLRDVIQQITKPCANDRRKLAKLVVNQVRSLHVHFRNKHLALRTSSFVFLRSRVTNPAERPIHGLDLDKPLLLDWGRADLPGIYQHPKFSAAAKL</sequence>
<dbReference type="Proteomes" id="UP000028545">
    <property type="component" value="Unassembled WGS sequence"/>
</dbReference>
<dbReference type="OrthoDB" id="1911848at2759"/>
<evidence type="ECO:0000313" key="3">
    <source>
        <dbReference type="Proteomes" id="UP000028545"/>
    </source>
</evidence>
<dbReference type="HOGENOM" id="CLU_1134112_0_0_1"/>
<dbReference type="KEGG" id="sapo:SAPIO_CDS0510"/>
<dbReference type="GeneID" id="27718662"/>
<evidence type="ECO:0008006" key="4">
    <source>
        <dbReference type="Google" id="ProtNLM"/>
    </source>
</evidence>
<evidence type="ECO:0000256" key="1">
    <source>
        <dbReference type="SAM" id="MobiDB-lite"/>
    </source>
</evidence>
<dbReference type="VEuPathDB" id="FungiDB:SAPIO_CDS0510"/>
<evidence type="ECO:0000313" key="2">
    <source>
        <dbReference type="EMBL" id="KEZ46673.1"/>
    </source>
</evidence>
<organism evidence="2 3">
    <name type="scientific">Pseudallescheria apiosperma</name>
    <name type="common">Scedosporium apiospermum</name>
    <dbReference type="NCBI Taxonomy" id="563466"/>
    <lineage>
        <taxon>Eukaryota</taxon>
        <taxon>Fungi</taxon>
        <taxon>Dikarya</taxon>
        <taxon>Ascomycota</taxon>
        <taxon>Pezizomycotina</taxon>
        <taxon>Sordariomycetes</taxon>
        <taxon>Hypocreomycetidae</taxon>
        <taxon>Microascales</taxon>
        <taxon>Microascaceae</taxon>
        <taxon>Scedosporium</taxon>
    </lineage>
</organism>
<name>A0A084GH61_PSEDA</name>
<protein>
    <recommendedName>
        <fullName evidence="4">Protein kinase domain-containing protein</fullName>
    </recommendedName>
</protein>
<dbReference type="RefSeq" id="XP_016646472.1">
    <property type="nucleotide sequence ID" value="XM_016783272.1"/>
</dbReference>
<proteinExistence type="predicted"/>
<dbReference type="AlphaFoldDB" id="A0A084GH61"/>
<gene>
    <name evidence="2" type="ORF">SAPIO_CDS0510</name>
</gene>
<feature type="region of interest" description="Disordered" evidence="1">
    <location>
        <begin position="1"/>
        <end position="29"/>
    </location>
</feature>
<comment type="caution">
    <text evidence="2">The sequence shown here is derived from an EMBL/GenBank/DDBJ whole genome shotgun (WGS) entry which is preliminary data.</text>
</comment>
<reference evidence="2 3" key="1">
    <citation type="journal article" date="2014" name="Genome Announc.">
        <title>Draft genome sequence of the pathogenic fungus Scedosporium apiospermum.</title>
        <authorList>
            <person name="Vandeputte P."/>
            <person name="Ghamrawi S."/>
            <person name="Rechenmann M."/>
            <person name="Iltis A."/>
            <person name="Giraud S."/>
            <person name="Fleury M."/>
            <person name="Thornton C."/>
            <person name="Delhaes L."/>
            <person name="Meyer W."/>
            <person name="Papon N."/>
            <person name="Bouchara J.P."/>
        </authorList>
    </citation>
    <scope>NUCLEOTIDE SEQUENCE [LARGE SCALE GENOMIC DNA]</scope>
    <source>
        <strain evidence="2 3">IHEM 14462</strain>
    </source>
</reference>
<dbReference type="EMBL" id="JOWA01000022">
    <property type="protein sequence ID" value="KEZ46673.1"/>
    <property type="molecule type" value="Genomic_DNA"/>
</dbReference>